<dbReference type="STRING" id="1765722.AT728_28040"/>
<proteinExistence type="predicted"/>
<evidence type="ECO:0000313" key="3">
    <source>
        <dbReference type="Proteomes" id="UP000054804"/>
    </source>
</evidence>
<evidence type="ECO:0000313" key="2">
    <source>
        <dbReference type="EMBL" id="KUF20115.1"/>
    </source>
</evidence>
<evidence type="ECO:0000259" key="1">
    <source>
        <dbReference type="Pfam" id="PF21806"/>
    </source>
</evidence>
<organism evidence="2 3">
    <name type="scientific">Streptomyces silvensis</name>
    <dbReference type="NCBI Taxonomy" id="1765722"/>
    <lineage>
        <taxon>Bacteria</taxon>
        <taxon>Bacillati</taxon>
        <taxon>Actinomycetota</taxon>
        <taxon>Actinomycetes</taxon>
        <taxon>Kitasatosporales</taxon>
        <taxon>Streptomycetaceae</taxon>
        <taxon>Streptomyces</taxon>
    </lineage>
</organism>
<dbReference type="Proteomes" id="UP000054804">
    <property type="component" value="Unassembled WGS sequence"/>
</dbReference>
<gene>
    <name evidence="2" type="ORF">AT728_28040</name>
</gene>
<reference evidence="2 3" key="1">
    <citation type="submission" date="2015-12" db="EMBL/GenBank/DDBJ databases">
        <title>Draft genome sequence of Streptomyces silvensis ATCC 53525, a producer of novel hormone antagonists.</title>
        <authorList>
            <person name="Johnston C.W."/>
            <person name="Li Y."/>
            <person name="Magarvey N.A."/>
        </authorList>
    </citation>
    <scope>NUCLEOTIDE SEQUENCE [LARGE SCALE GENOMIC DNA]</scope>
    <source>
        <strain evidence="2 3">ATCC 53525</strain>
    </source>
</reference>
<name>A0A0W7XC59_9ACTN</name>
<dbReference type="AlphaFoldDB" id="A0A0W7XC59"/>
<keyword evidence="3" id="KW-1185">Reference proteome</keyword>
<feature type="domain" description="DUF6879" evidence="1">
    <location>
        <begin position="9"/>
        <end position="171"/>
    </location>
</feature>
<dbReference type="OrthoDB" id="3821358at2"/>
<dbReference type="InterPro" id="IPR049244">
    <property type="entry name" value="DUF6879"/>
</dbReference>
<comment type="caution">
    <text evidence="2">The sequence shown here is derived from an EMBL/GenBank/DDBJ whole genome shotgun (WGS) entry which is preliminary data.</text>
</comment>
<sequence>MPEFIDNATFAAYFEGFEHTAWRLETRTGYASDRVGAKFHHFLETGGVPDDSHRPWCRNVQAQTARGKRIERVRIVDSPPTREQLFLLASAAVNISVGEDIRNLWRRDADKAGLPPEDFWLFDSRRALVLHFSDADEYLGAELVEDPTDVVRLCQIRDAARHYAFTREEFLSQVPSGT</sequence>
<protein>
    <recommendedName>
        <fullName evidence="1">DUF6879 domain-containing protein</fullName>
    </recommendedName>
</protein>
<accession>A0A0W7XC59</accession>
<dbReference type="Pfam" id="PF21806">
    <property type="entry name" value="DUF6879"/>
    <property type="match status" value="1"/>
</dbReference>
<dbReference type="EMBL" id="LOCL01000024">
    <property type="protein sequence ID" value="KUF20115.1"/>
    <property type="molecule type" value="Genomic_DNA"/>
</dbReference>